<gene>
    <name evidence="2" type="ordered locus">Spirs_3565</name>
</gene>
<sequence>MYQQDRKAQTILRIIGELQKRGFASRSALATALSLYTSTVSIRMKELLDWGIIREVGRGESGSSGGRKATLVELDPGYGSFGGIYLAHDRVTASLFTPGLQESDRRTLSLAGMGEADVLAELAEVARWLGSASSTIPLRGIGFAASSVVSGGGRVGSSSHFPWNLGEVPGLLADQAHCSLICSDNDANAAALADASLLDSERPNLLHLLVYGNVPTIGSGIFLDGRLYRGSEGGAGELDEGLWPLEGDIALQVLRLGRLLGRFLDVDAIFISGVLDEEAKRRLERSGDAEAPKGSVRFVDDPCWVEKGAALMALHEHIEIITGVKHEG</sequence>
<keyword evidence="3" id="KW-1185">Reference proteome</keyword>
<dbReference type="SUPFAM" id="SSF53067">
    <property type="entry name" value="Actin-like ATPase domain"/>
    <property type="match status" value="1"/>
</dbReference>
<dbReference type="PANTHER" id="PTHR18964:SF149">
    <property type="entry name" value="BIFUNCTIONAL UDP-N-ACETYLGLUCOSAMINE 2-EPIMERASE_N-ACETYLMANNOSAMINE KINASE"/>
    <property type="match status" value="1"/>
</dbReference>
<dbReference type="RefSeq" id="WP_013256112.1">
    <property type="nucleotide sequence ID" value="NC_014364.1"/>
</dbReference>
<dbReference type="KEGG" id="ssm:Spirs_3565"/>
<dbReference type="OrthoDB" id="368138at2"/>
<protein>
    <recommendedName>
        <fullName evidence="4">ROK family protein</fullName>
    </recommendedName>
</protein>
<evidence type="ECO:0000313" key="2">
    <source>
        <dbReference type="EMBL" id="ADK82653.1"/>
    </source>
</evidence>
<dbReference type="PANTHER" id="PTHR18964">
    <property type="entry name" value="ROK (REPRESSOR, ORF, KINASE) FAMILY"/>
    <property type="match status" value="1"/>
</dbReference>
<dbReference type="AlphaFoldDB" id="E1R7E8"/>
<dbReference type="Gene3D" id="1.10.10.10">
    <property type="entry name" value="Winged helix-like DNA-binding domain superfamily/Winged helix DNA-binding domain"/>
    <property type="match status" value="1"/>
</dbReference>
<name>E1R7E8_SEDSS</name>
<dbReference type="STRING" id="573413.Spirs_3565"/>
<dbReference type="InterPro" id="IPR043129">
    <property type="entry name" value="ATPase_NBD"/>
</dbReference>
<dbReference type="EMBL" id="CP002116">
    <property type="protein sequence ID" value="ADK82653.1"/>
    <property type="molecule type" value="Genomic_DNA"/>
</dbReference>
<organism evidence="2 3">
    <name type="scientific">Sediminispirochaeta smaragdinae (strain DSM 11293 / JCM 15392 / SEBR 4228)</name>
    <name type="common">Spirochaeta smaragdinae</name>
    <dbReference type="NCBI Taxonomy" id="573413"/>
    <lineage>
        <taxon>Bacteria</taxon>
        <taxon>Pseudomonadati</taxon>
        <taxon>Spirochaetota</taxon>
        <taxon>Spirochaetia</taxon>
        <taxon>Spirochaetales</taxon>
        <taxon>Spirochaetaceae</taxon>
        <taxon>Sediminispirochaeta</taxon>
    </lineage>
</organism>
<dbReference type="InterPro" id="IPR000600">
    <property type="entry name" value="ROK"/>
</dbReference>
<comment type="similarity">
    <text evidence="1">Belongs to the ROK (NagC/XylR) family.</text>
</comment>
<evidence type="ECO:0008006" key="4">
    <source>
        <dbReference type="Google" id="ProtNLM"/>
    </source>
</evidence>
<evidence type="ECO:0000256" key="1">
    <source>
        <dbReference type="ARBA" id="ARBA00006479"/>
    </source>
</evidence>
<dbReference type="Proteomes" id="UP000002318">
    <property type="component" value="Chromosome"/>
</dbReference>
<dbReference type="SUPFAM" id="SSF46785">
    <property type="entry name" value="Winged helix' DNA-binding domain"/>
    <property type="match status" value="1"/>
</dbReference>
<dbReference type="Pfam" id="PF13412">
    <property type="entry name" value="HTH_24"/>
    <property type="match status" value="1"/>
</dbReference>
<evidence type="ECO:0000313" key="3">
    <source>
        <dbReference type="Proteomes" id="UP000002318"/>
    </source>
</evidence>
<dbReference type="HOGENOM" id="CLU_847060_0_0_12"/>
<reference evidence="2 3" key="1">
    <citation type="journal article" date="2010" name="Stand. Genomic Sci.">
        <title>Complete genome sequence of Spirochaeta smaragdinae type strain (SEBR 4228).</title>
        <authorList>
            <person name="Mavromatis K."/>
            <person name="Yasawong M."/>
            <person name="Chertkov O."/>
            <person name="Lapidus A."/>
            <person name="Lucas S."/>
            <person name="Nolan M."/>
            <person name="Del Rio T.G."/>
            <person name="Tice H."/>
            <person name="Cheng J.F."/>
            <person name="Pitluck S."/>
            <person name="Liolios K."/>
            <person name="Ivanova N."/>
            <person name="Tapia R."/>
            <person name="Han C."/>
            <person name="Bruce D."/>
            <person name="Goodwin L."/>
            <person name="Pati A."/>
            <person name="Chen A."/>
            <person name="Palaniappan K."/>
            <person name="Land M."/>
            <person name="Hauser L."/>
            <person name="Chang Y.J."/>
            <person name="Jeffries C.D."/>
            <person name="Detter J.C."/>
            <person name="Rohde M."/>
            <person name="Brambilla E."/>
            <person name="Spring S."/>
            <person name="Goker M."/>
            <person name="Sikorski J."/>
            <person name="Woyke T."/>
            <person name="Bristow J."/>
            <person name="Eisen J.A."/>
            <person name="Markowitz V."/>
            <person name="Hugenholtz P."/>
            <person name="Klenk H.P."/>
            <person name="Kyrpides N.C."/>
        </authorList>
    </citation>
    <scope>NUCLEOTIDE SEQUENCE [LARGE SCALE GENOMIC DNA]</scope>
    <source>
        <strain evidence="3">DSM 11293 / JCM 15392 / SEBR 4228</strain>
    </source>
</reference>
<accession>E1R7E8</accession>
<dbReference type="InterPro" id="IPR036388">
    <property type="entry name" value="WH-like_DNA-bd_sf"/>
</dbReference>
<dbReference type="eggNOG" id="COG1522">
    <property type="taxonomic scope" value="Bacteria"/>
</dbReference>
<dbReference type="Gene3D" id="3.30.420.40">
    <property type="match status" value="2"/>
</dbReference>
<dbReference type="InterPro" id="IPR036390">
    <property type="entry name" value="WH_DNA-bd_sf"/>
</dbReference>
<proteinExistence type="inferred from homology"/>